<sequence>LALMVVWGYPCESKSSPAHYSKHPHSNEWGCFFIVWNLFLHSLNIKIDFIQKNVERKCNQLEETG</sequence>
<comment type="caution">
    <text evidence="1">The sequence shown here is derived from an EMBL/GenBank/DDBJ whole genome shotgun (WGS) entry which is preliminary data.</text>
</comment>
<gene>
    <name evidence="1" type="ORF">CAT59_03910</name>
</gene>
<accession>A0A242UA84</accession>
<dbReference type="RefSeq" id="WP_213034783.1">
    <property type="nucleotide sequence ID" value="NZ_NGIR01000014.1"/>
</dbReference>
<organism evidence="1 2">
    <name type="scientific">Acinetobacter pittii</name>
    <name type="common">Acinetobacter genomosp. 3</name>
    <dbReference type="NCBI Taxonomy" id="48296"/>
    <lineage>
        <taxon>Bacteria</taxon>
        <taxon>Pseudomonadati</taxon>
        <taxon>Pseudomonadota</taxon>
        <taxon>Gammaproteobacteria</taxon>
        <taxon>Moraxellales</taxon>
        <taxon>Moraxellaceae</taxon>
        <taxon>Acinetobacter</taxon>
        <taxon>Acinetobacter calcoaceticus/baumannii complex</taxon>
    </lineage>
</organism>
<dbReference type="Proteomes" id="UP000195162">
    <property type="component" value="Unassembled WGS sequence"/>
</dbReference>
<dbReference type="EMBL" id="NGIR01000014">
    <property type="protein sequence ID" value="OTU29425.1"/>
    <property type="molecule type" value="Genomic_DNA"/>
</dbReference>
<evidence type="ECO:0000313" key="1">
    <source>
        <dbReference type="EMBL" id="OTU29425.1"/>
    </source>
</evidence>
<reference evidence="1 2" key="1">
    <citation type="submission" date="2017-05" db="EMBL/GenBank/DDBJ databases">
        <authorList>
            <person name="Song R."/>
            <person name="Chenine A.L."/>
            <person name="Ruprecht R.M."/>
        </authorList>
    </citation>
    <scope>NUCLEOTIDE SEQUENCE [LARGE SCALE GENOMIC DNA]</scope>
    <source>
        <strain evidence="1 2">ARLG1955</strain>
    </source>
</reference>
<feature type="non-terminal residue" evidence="1">
    <location>
        <position position="1"/>
    </location>
</feature>
<evidence type="ECO:0000313" key="2">
    <source>
        <dbReference type="Proteomes" id="UP000195162"/>
    </source>
</evidence>
<name>A0A242UA84_ACIPI</name>
<protein>
    <submittedName>
        <fullName evidence="1">Uncharacterized protein</fullName>
    </submittedName>
</protein>
<dbReference type="AlphaFoldDB" id="A0A242UA84"/>
<proteinExistence type="predicted"/>